<feature type="compositionally biased region" description="Polar residues" evidence="1">
    <location>
        <begin position="1"/>
        <end position="18"/>
    </location>
</feature>
<feature type="region of interest" description="Disordered" evidence="1">
    <location>
        <begin position="1"/>
        <end position="40"/>
    </location>
</feature>
<accession>A0A7C3VFP7</accession>
<gene>
    <name evidence="2" type="ORF">ENR15_06150</name>
</gene>
<evidence type="ECO:0000313" key="2">
    <source>
        <dbReference type="EMBL" id="HGG00232.1"/>
    </source>
</evidence>
<reference evidence="2" key="1">
    <citation type="journal article" date="2020" name="mSystems">
        <title>Genome- and Community-Level Interaction Insights into Carbon Utilization and Element Cycling Functions of Hydrothermarchaeota in Hydrothermal Sediment.</title>
        <authorList>
            <person name="Zhou Z."/>
            <person name="Liu Y."/>
            <person name="Xu W."/>
            <person name="Pan J."/>
            <person name="Luo Z.H."/>
            <person name="Li M."/>
        </authorList>
    </citation>
    <scope>NUCLEOTIDE SEQUENCE [LARGE SCALE GENOMIC DNA]</scope>
    <source>
        <strain evidence="2">SpSt-374</strain>
    </source>
</reference>
<name>A0A7C3VFP7_9CYAN</name>
<dbReference type="EMBL" id="DSPX01000058">
    <property type="protein sequence ID" value="HGG00232.1"/>
    <property type="molecule type" value="Genomic_DNA"/>
</dbReference>
<dbReference type="AlphaFoldDB" id="A0A7C3VFP7"/>
<proteinExistence type="predicted"/>
<evidence type="ECO:0000256" key="1">
    <source>
        <dbReference type="SAM" id="MobiDB-lite"/>
    </source>
</evidence>
<comment type="caution">
    <text evidence="2">The sequence shown here is derived from an EMBL/GenBank/DDBJ whole genome shotgun (WGS) entry which is preliminary data.</text>
</comment>
<protein>
    <submittedName>
        <fullName evidence="2">PEP-CTERM sorting domain-containing protein</fullName>
    </submittedName>
</protein>
<sequence>MTTIRPIGNQNSGPTPMATTRPVPNPNPTPTPTIYLPNNTNTIPTSEVGRTQENPILPTGDRPGVFSFTDVPSGLWYDPPTAYGFRYRMTSVSLFTEILDFPTGFNTPFTVAVKNILLGDFTAGQSVKFKDYSNQLGNLLIDDTGVSEFSVTGLNVDPTNPKVFPIKLAFSTETASFDQEAINQVPEPLTCFGGVLGLGAMVAARKRRSTTLD</sequence>
<organism evidence="2">
    <name type="scientific">Planktothricoides sp. SpSt-374</name>
    <dbReference type="NCBI Taxonomy" id="2282167"/>
    <lineage>
        <taxon>Bacteria</taxon>
        <taxon>Bacillati</taxon>
        <taxon>Cyanobacteriota</taxon>
        <taxon>Cyanophyceae</taxon>
        <taxon>Oscillatoriophycideae</taxon>
        <taxon>Oscillatoriales</taxon>
        <taxon>Oscillatoriaceae</taxon>
        <taxon>Planktothricoides</taxon>
    </lineage>
</organism>